<protein>
    <recommendedName>
        <fullName evidence="4">TolA, Membrane protein involved in colicin uptake</fullName>
    </recommendedName>
</protein>
<evidence type="ECO:0008006" key="4">
    <source>
        <dbReference type="Google" id="ProtNLM"/>
    </source>
</evidence>
<reference evidence="2" key="1">
    <citation type="journal article" date="2020" name="Stud. Mycol.">
        <title>101 Dothideomycetes genomes: a test case for predicting lifestyles and emergence of pathogens.</title>
        <authorList>
            <person name="Haridas S."/>
            <person name="Albert R."/>
            <person name="Binder M."/>
            <person name="Bloem J."/>
            <person name="Labutti K."/>
            <person name="Salamov A."/>
            <person name="Andreopoulos B."/>
            <person name="Baker S."/>
            <person name="Barry K."/>
            <person name="Bills G."/>
            <person name="Bluhm B."/>
            <person name="Cannon C."/>
            <person name="Castanera R."/>
            <person name="Culley D."/>
            <person name="Daum C."/>
            <person name="Ezra D."/>
            <person name="Gonzalez J."/>
            <person name="Henrissat B."/>
            <person name="Kuo A."/>
            <person name="Liang C."/>
            <person name="Lipzen A."/>
            <person name="Lutzoni F."/>
            <person name="Magnuson J."/>
            <person name="Mondo S."/>
            <person name="Nolan M."/>
            <person name="Ohm R."/>
            <person name="Pangilinan J."/>
            <person name="Park H.-J."/>
            <person name="Ramirez L."/>
            <person name="Alfaro M."/>
            <person name="Sun H."/>
            <person name="Tritt A."/>
            <person name="Yoshinaga Y."/>
            <person name="Zwiers L.-H."/>
            <person name="Turgeon B."/>
            <person name="Goodwin S."/>
            <person name="Spatafora J."/>
            <person name="Crous P."/>
            <person name="Grigoriev I."/>
        </authorList>
    </citation>
    <scope>NUCLEOTIDE SEQUENCE</scope>
    <source>
        <strain evidence="2">CBS 107.79</strain>
    </source>
</reference>
<feature type="compositionally biased region" description="Basic and acidic residues" evidence="1">
    <location>
        <begin position="111"/>
        <end position="146"/>
    </location>
</feature>
<keyword evidence="3" id="KW-1185">Reference proteome</keyword>
<evidence type="ECO:0000313" key="3">
    <source>
        <dbReference type="Proteomes" id="UP000800036"/>
    </source>
</evidence>
<feature type="compositionally biased region" description="Basic and acidic residues" evidence="1">
    <location>
        <begin position="77"/>
        <end position="96"/>
    </location>
</feature>
<sequence length="213" mass="24135">MDVQESIVLKDTSAETSQKLSQTLHQLQVQNELLHYENSGLRDALTAKKQRKNAGKPLDLQREEEYHGGATFWSPSKFERAREREAEKQHQEEQERLAKLNRKELQAAAKLLKEQEKEERRVARERAKEVRDQMKAEQVAARDARKAAQNTRQASTITQRGKRKASKAPPAKRKPKRAKGGAAAYPSSLEAALAPPPKVSSRGRAITLSRKLR</sequence>
<feature type="region of interest" description="Disordered" evidence="1">
    <location>
        <begin position="111"/>
        <end position="213"/>
    </location>
</feature>
<accession>A0A6A5UHF3</accession>
<feature type="compositionally biased region" description="Low complexity" evidence="1">
    <location>
        <begin position="180"/>
        <end position="193"/>
    </location>
</feature>
<dbReference type="EMBL" id="ML976791">
    <property type="protein sequence ID" value="KAF1964361.1"/>
    <property type="molecule type" value="Genomic_DNA"/>
</dbReference>
<proteinExistence type="predicted"/>
<organism evidence="2 3">
    <name type="scientific">Bimuria novae-zelandiae CBS 107.79</name>
    <dbReference type="NCBI Taxonomy" id="1447943"/>
    <lineage>
        <taxon>Eukaryota</taxon>
        <taxon>Fungi</taxon>
        <taxon>Dikarya</taxon>
        <taxon>Ascomycota</taxon>
        <taxon>Pezizomycotina</taxon>
        <taxon>Dothideomycetes</taxon>
        <taxon>Pleosporomycetidae</taxon>
        <taxon>Pleosporales</taxon>
        <taxon>Massarineae</taxon>
        <taxon>Didymosphaeriaceae</taxon>
        <taxon>Bimuria</taxon>
    </lineage>
</organism>
<evidence type="ECO:0000256" key="1">
    <source>
        <dbReference type="SAM" id="MobiDB-lite"/>
    </source>
</evidence>
<name>A0A6A5UHF3_9PLEO</name>
<gene>
    <name evidence="2" type="ORF">BU23DRAFT_594181</name>
</gene>
<evidence type="ECO:0000313" key="2">
    <source>
        <dbReference type="EMBL" id="KAF1964361.1"/>
    </source>
</evidence>
<dbReference type="Proteomes" id="UP000800036">
    <property type="component" value="Unassembled WGS sequence"/>
</dbReference>
<feature type="compositionally biased region" description="Basic residues" evidence="1">
    <location>
        <begin position="160"/>
        <end position="179"/>
    </location>
</feature>
<dbReference type="AlphaFoldDB" id="A0A6A5UHF3"/>
<feature type="compositionally biased region" description="Polar residues" evidence="1">
    <location>
        <begin position="148"/>
        <end position="159"/>
    </location>
</feature>
<feature type="region of interest" description="Disordered" evidence="1">
    <location>
        <begin position="48"/>
        <end position="96"/>
    </location>
</feature>